<feature type="transmembrane region" description="Helical" evidence="5">
    <location>
        <begin position="331"/>
        <end position="350"/>
    </location>
</feature>
<keyword evidence="2 5" id="KW-0812">Transmembrane</keyword>
<comment type="subcellular location">
    <subcellularLocation>
        <location evidence="1">Membrane</location>
        <topology evidence="1">Multi-pass membrane protein</topology>
    </subcellularLocation>
</comment>
<reference evidence="9 10" key="1">
    <citation type="submission" date="2006-10" db="EMBL/GenBank/DDBJ databases">
        <title>Complete sequence of Syntrophobacter fumaroxidans MPOB.</title>
        <authorList>
            <consortium name="US DOE Joint Genome Institute"/>
            <person name="Copeland A."/>
            <person name="Lucas S."/>
            <person name="Lapidus A."/>
            <person name="Barry K."/>
            <person name="Detter J.C."/>
            <person name="Glavina del Rio T."/>
            <person name="Hammon N."/>
            <person name="Israni S."/>
            <person name="Pitluck S."/>
            <person name="Goltsman E.G."/>
            <person name="Martinez M."/>
            <person name="Schmutz J."/>
            <person name="Larimer F."/>
            <person name="Land M."/>
            <person name="Hauser L."/>
            <person name="Kyrpides N."/>
            <person name="Kim E."/>
            <person name="Boone D.R."/>
            <person name="Brockman F."/>
            <person name="Culley D."/>
            <person name="Ferry J."/>
            <person name="Gunsalus R."/>
            <person name="McInerney M.J."/>
            <person name="Morrison M."/>
            <person name="Plugge C."/>
            <person name="Rohlin L."/>
            <person name="Scholten J."/>
            <person name="Sieber J."/>
            <person name="Stams A.J.M."/>
            <person name="Worm P."/>
            <person name="Henstra A.M."/>
            <person name="Richardson P."/>
        </authorList>
    </citation>
    <scope>NUCLEOTIDE SEQUENCE [LARGE SCALE GENOMIC DNA]</scope>
    <source>
        <strain evidence="10">DSM 10017 / MPOB</strain>
    </source>
</reference>
<feature type="domain" description="NfeD-like C-terminal" evidence="6">
    <location>
        <begin position="393"/>
        <end position="447"/>
    </location>
</feature>
<dbReference type="STRING" id="335543.Sfum_0465"/>
<evidence type="ECO:0000259" key="6">
    <source>
        <dbReference type="Pfam" id="PF01957"/>
    </source>
</evidence>
<dbReference type="AlphaFoldDB" id="A0LFG3"/>
<dbReference type="Pfam" id="PF01957">
    <property type="entry name" value="NfeD"/>
    <property type="match status" value="1"/>
</dbReference>
<dbReference type="Pfam" id="PF24961">
    <property type="entry name" value="NfeD_membrane"/>
    <property type="match status" value="1"/>
</dbReference>
<dbReference type="Proteomes" id="UP000001784">
    <property type="component" value="Chromosome"/>
</dbReference>
<dbReference type="KEGG" id="sfu:Sfum_0465"/>
<evidence type="ECO:0000256" key="5">
    <source>
        <dbReference type="SAM" id="Phobius"/>
    </source>
</evidence>
<evidence type="ECO:0000256" key="3">
    <source>
        <dbReference type="ARBA" id="ARBA00022989"/>
    </source>
</evidence>
<feature type="domain" description="NfeD integral membrane" evidence="7">
    <location>
        <begin position="260"/>
        <end position="376"/>
    </location>
</feature>
<keyword evidence="10" id="KW-1185">Reference proteome</keyword>
<dbReference type="HOGENOM" id="CLU_024619_1_0_7"/>
<feature type="domain" description="NfeD1b N-terminal" evidence="8">
    <location>
        <begin position="49"/>
        <end position="211"/>
    </location>
</feature>
<dbReference type="SUPFAM" id="SSF52096">
    <property type="entry name" value="ClpP/crotonase"/>
    <property type="match status" value="1"/>
</dbReference>
<dbReference type="SUPFAM" id="SSF141322">
    <property type="entry name" value="NfeD domain-like"/>
    <property type="match status" value="1"/>
</dbReference>
<sequence length="451" mass="48184">MSLSRHPRGGFEMLKSLYARIPFHAAWFLVVGALVLFPFNGCIAGSDHVNIVEIQDTINPGVEDFIRYAVATSEEDGAQFLVILLDTPGGLLTSTRGIAQAILNAKVPIVVYVYPSGAQAASAGVFITAAADIAAMAPGTNIGAAHPVMGGGENVPSTMDEKVLNDTLAFSRSIAAQRGRNAEWLEQSIRRSVSATAEEAFKENVIDLVADDLPALMKKLDGWNLSKGGKSVVLQTRAVEQRTLTPSWQHRVLRGIANPNLAYILLMIGLAGLYFELSQPGAIFPGVIGGVSLILALYSLQTLSVNYAGFLIILLAVIFFILEIKVASHGMLSIAGVLCLVLGSLMLFRAPGSTTALAMSVFIPTVLTVSAFFVTVASLAFRAQISRPQIGVEAFEGLIGEAHTDLRPAGKVFVNGELWNAEADEEILMGEQVQVVSMHNLKLKVRKISGR</sequence>
<protein>
    <submittedName>
        <fullName evidence="9">Nodulation efficiency protein NfeD</fullName>
    </submittedName>
</protein>
<dbReference type="EMBL" id="CP000478">
    <property type="protein sequence ID" value="ABK16165.1"/>
    <property type="molecule type" value="Genomic_DNA"/>
</dbReference>
<dbReference type="InterPro" id="IPR012340">
    <property type="entry name" value="NA-bd_OB-fold"/>
</dbReference>
<dbReference type="GO" id="GO:0016020">
    <property type="term" value="C:membrane"/>
    <property type="evidence" value="ECO:0007669"/>
    <property type="project" value="UniProtKB-SubCell"/>
</dbReference>
<dbReference type="PANTHER" id="PTHR33507:SF4">
    <property type="entry name" value="NODULATION COMPETITIVENESS PROTEIN NFED"/>
    <property type="match status" value="1"/>
</dbReference>
<evidence type="ECO:0000256" key="2">
    <source>
        <dbReference type="ARBA" id="ARBA00022692"/>
    </source>
</evidence>
<dbReference type="InParanoid" id="A0LFG3"/>
<keyword evidence="4 5" id="KW-0472">Membrane</keyword>
<feature type="transmembrane region" description="Helical" evidence="5">
    <location>
        <begin position="21"/>
        <end position="39"/>
    </location>
</feature>
<evidence type="ECO:0000313" key="10">
    <source>
        <dbReference type="Proteomes" id="UP000001784"/>
    </source>
</evidence>
<organism evidence="9 10">
    <name type="scientific">Syntrophobacter fumaroxidans (strain DSM 10017 / MPOB)</name>
    <dbReference type="NCBI Taxonomy" id="335543"/>
    <lineage>
        <taxon>Bacteria</taxon>
        <taxon>Pseudomonadati</taxon>
        <taxon>Thermodesulfobacteriota</taxon>
        <taxon>Syntrophobacteria</taxon>
        <taxon>Syntrophobacterales</taxon>
        <taxon>Syntrophobacteraceae</taxon>
        <taxon>Syntrophobacter</taxon>
    </lineage>
</organism>
<keyword evidence="3 5" id="KW-1133">Transmembrane helix</keyword>
<proteinExistence type="predicted"/>
<dbReference type="Gene3D" id="3.90.226.10">
    <property type="entry name" value="2-enoyl-CoA Hydratase, Chain A, domain 1"/>
    <property type="match status" value="1"/>
</dbReference>
<dbReference type="InterPro" id="IPR056739">
    <property type="entry name" value="NfeD_membrane"/>
</dbReference>
<dbReference type="CDD" id="cd07020">
    <property type="entry name" value="Clp_protease_NfeD_1"/>
    <property type="match status" value="1"/>
</dbReference>
<dbReference type="eggNOG" id="COG1030">
    <property type="taxonomic scope" value="Bacteria"/>
</dbReference>
<accession>A0LFG3</accession>
<evidence type="ECO:0000259" key="7">
    <source>
        <dbReference type="Pfam" id="PF24961"/>
    </source>
</evidence>
<evidence type="ECO:0000256" key="4">
    <source>
        <dbReference type="ARBA" id="ARBA00023136"/>
    </source>
</evidence>
<dbReference type="InterPro" id="IPR052165">
    <property type="entry name" value="Membrane_assoc_protease"/>
</dbReference>
<evidence type="ECO:0000256" key="1">
    <source>
        <dbReference type="ARBA" id="ARBA00004141"/>
    </source>
</evidence>
<dbReference type="InterPro" id="IPR056738">
    <property type="entry name" value="NfeD1b_N"/>
</dbReference>
<dbReference type="PANTHER" id="PTHR33507">
    <property type="entry name" value="INNER MEMBRANE PROTEIN YBBJ"/>
    <property type="match status" value="1"/>
</dbReference>
<feature type="transmembrane region" description="Helical" evidence="5">
    <location>
        <begin position="256"/>
        <end position="275"/>
    </location>
</feature>
<dbReference type="Gene3D" id="2.40.50.140">
    <property type="entry name" value="Nucleic acid-binding proteins"/>
    <property type="match status" value="1"/>
</dbReference>
<dbReference type="InterPro" id="IPR029045">
    <property type="entry name" value="ClpP/crotonase-like_dom_sf"/>
</dbReference>
<evidence type="ECO:0000313" key="9">
    <source>
        <dbReference type="EMBL" id="ABK16165.1"/>
    </source>
</evidence>
<feature type="transmembrane region" description="Helical" evidence="5">
    <location>
        <begin position="356"/>
        <end position="381"/>
    </location>
</feature>
<evidence type="ECO:0000259" key="8">
    <source>
        <dbReference type="Pfam" id="PF25145"/>
    </source>
</evidence>
<dbReference type="Pfam" id="PF25145">
    <property type="entry name" value="NfeD1b_N"/>
    <property type="match status" value="1"/>
</dbReference>
<dbReference type="InterPro" id="IPR002810">
    <property type="entry name" value="NfeD-like_C"/>
</dbReference>
<gene>
    <name evidence="9" type="ordered locus">Sfum_0465</name>
</gene>
<feature type="transmembrane region" description="Helical" evidence="5">
    <location>
        <begin position="307"/>
        <end position="324"/>
    </location>
</feature>
<name>A0LFG3_SYNFM</name>